<evidence type="ECO:0000313" key="3">
    <source>
        <dbReference type="EMBL" id="XCH76443.1"/>
    </source>
</evidence>
<proteinExistence type="predicted"/>
<accession>A0AAU8HME6</accession>
<dbReference type="RefSeq" id="WP_350936832.1">
    <property type="nucleotide sequence ID" value="NZ_CP157762.1"/>
</dbReference>
<protein>
    <submittedName>
        <fullName evidence="3">Uncharacterized protein</fullName>
    </submittedName>
</protein>
<feature type="compositionally biased region" description="Low complexity" evidence="1">
    <location>
        <begin position="266"/>
        <end position="279"/>
    </location>
</feature>
<dbReference type="AlphaFoldDB" id="A0AAU8HME6"/>
<evidence type="ECO:0000313" key="2">
    <source>
        <dbReference type="EMBL" id="XBP95739.1"/>
    </source>
</evidence>
<sequence>MGRRSGRVARLALRAGLVLGGVLCAWSAYDTLTVDAAYAADAPPAGVVVDVPGLLRTTLSPVLGAVTATSPPSDSPPPGAGVSPAGAGGTPATDTRSSHAAASTGGARPSAGPPGRPSGRRAGAGADRRAADPLRRGAQAPRPAGLGKPARSSTSPTGDGLPLVTGAAQVLSPVTEPIRARLVAPVAAIVAPVAAPLVGAVRPVLDPALAALSPVRDPLAPVLRPLDPVLAILQPVDPAPPPAEGPAGTPPAPQPAPPAGPPPTAAAPAAVPPTAARPVRTVGPDERSTPRVRNAGAGTATAAPGTAGRSAPRDAVPQQTPAPGPAAPPPGAGGTGSLHDGGPADATADTWSPGTGPGGPRRREPGAGLHSRSPRPGTRPA</sequence>
<reference evidence="3" key="2">
    <citation type="submission" date="2024-06" db="EMBL/GenBank/DDBJ databases">
        <title>Micromonospora mangrovi CCTCC AA 2012012 genome sequences.</title>
        <authorList>
            <person name="Gao J."/>
        </authorList>
    </citation>
    <scope>NUCLEOTIDE SEQUENCE</scope>
    <source>
        <strain evidence="3">CCTCC AA 2012012</strain>
    </source>
</reference>
<feature type="compositionally biased region" description="Basic and acidic residues" evidence="1">
    <location>
        <begin position="126"/>
        <end position="135"/>
    </location>
</feature>
<dbReference type="EMBL" id="CP157762">
    <property type="protein sequence ID" value="XBP95739.1"/>
    <property type="molecule type" value="Genomic_DNA"/>
</dbReference>
<reference evidence="2" key="1">
    <citation type="submission" date="2024-01" db="EMBL/GenBank/DDBJ databases">
        <title>The genome sequence of Micromonospora mangrovi CCTCC AA 2012012.</title>
        <authorList>
            <person name="Gao J."/>
        </authorList>
    </citation>
    <scope>NUCLEOTIDE SEQUENCE</scope>
    <source>
        <strain evidence="2">CCTCC AA 2012012</strain>
    </source>
</reference>
<evidence type="ECO:0000256" key="1">
    <source>
        <dbReference type="SAM" id="MobiDB-lite"/>
    </source>
</evidence>
<feature type="region of interest" description="Disordered" evidence="1">
    <location>
        <begin position="66"/>
        <end position="161"/>
    </location>
</feature>
<feature type="compositionally biased region" description="Pro residues" evidence="1">
    <location>
        <begin position="320"/>
        <end position="331"/>
    </location>
</feature>
<dbReference type="EMBL" id="CP159342">
    <property type="protein sequence ID" value="XCH76443.1"/>
    <property type="molecule type" value="Genomic_DNA"/>
</dbReference>
<gene>
    <name evidence="3" type="ORF">ABUL08_10235</name>
    <name evidence="2" type="ORF">VK199_10185</name>
</gene>
<feature type="compositionally biased region" description="Low complexity" evidence="1">
    <location>
        <begin position="80"/>
        <end position="110"/>
    </location>
</feature>
<organism evidence="3">
    <name type="scientific">Micromonospora sp. CCTCC AA 2012012</name>
    <dbReference type="NCBI Taxonomy" id="3111921"/>
    <lineage>
        <taxon>Bacteria</taxon>
        <taxon>Bacillati</taxon>
        <taxon>Actinomycetota</taxon>
        <taxon>Actinomycetes</taxon>
        <taxon>Micromonosporales</taxon>
        <taxon>Micromonosporaceae</taxon>
        <taxon>Micromonospora</taxon>
    </lineage>
</organism>
<name>A0AAU8HME6_9ACTN</name>
<feature type="compositionally biased region" description="Low complexity" evidence="1">
    <location>
        <begin position="295"/>
        <end position="308"/>
    </location>
</feature>
<feature type="region of interest" description="Disordered" evidence="1">
    <location>
        <begin position="234"/>
        <end position="381"/>
    </location>
</feature>
<feature type="compositionally biased region" description="Pro residues" evidence="1">
    <location>
        <begin position="237"/>
        <end position="265"/>
    </location>
</feature>